<dbReference type="Pfam" id="PF12969">
    <property type="entry name" value="DUF3857"/>
    <property type="match status" value="1"/>
</dbReference>
<protein>
    <recommendedName>
        <fullName evidence="6">DUF3857 domain-containing protein</fullName>
    </recommendedName>
</protein>
<dbReference type="Proteomes" id="UP000002943">
    <property type="component" value="Unassembled WGS sequence"/>
</dbReference>
<dbReference type="Pfam" id="PF01841">
    <property type="entry name" value="Transglut_core"/>
    <property type="match status" value="1"/>
</dbReference>
<gene>
    <name evidence="4" type="ORF">VIBC2010_13446</name>
</gene>
<dbReference type="InterPro" id="IPR024618">
    <property type="entry name" value="DUF3857"/>
</dbReference>
<dbReference type="Gene3D" id="3.10.620.30">
    <property type="match status" value="1"/>
</dbReference>
<dbReference type="SUPFAM" id="SSF54001">
    <property type="entry name" value="Cysteine proteinases"/>
    <property type="match status" value="1"/>
</dbReference>
<sequence length="644" mass="74184">MKLKYLIALTGFTLFHPSLIQASELSQVAWQLSQDNLGDILSLSSNNEQYKEMVQLLREIKFDVKKDEVIEKRTLVNYFPRFVDAESYGTMSLRFDPNYQKVIIKAASSISPTGEIKQIKPYKAEILNTGSYNTFSSQKEVALAIPGLKEGSIAVLKYEVVTNRSQMEHSWAEELFTQQNYPIQTYNLNVAWNEDSPIYWSENSHKIDCKKTDKSLDCRGNDISAFKDDSQVLWRDEISRITLSSMNSWRDVADLAKKMMTAASRNQSGLDELLLELTAGTQDTSEKIERILAFVSRDIRYVSHSEYGHAFTPHDIEETIRNRYGDCKDKSTLLFSLLKKLKLKPELVLVATKRSRPEQVLMPSMTIFNHVITCFEFDSTRYCVDPTDNQTPWRYTPAWIQGKLSLPLTQDSRLETIQHSPYRWKMNTTTQIVFDELGGQKETQTRNYIGEYAAIIRSNLFELNSNDRAEKLTDEYHEIVSSIGKPTFYIENINSMADSVAVHSETILDPFLKIGEPLAYEEGDAWMKNELSELKMFNEFYPAFFQGVRVKSTVKYDTNDFWEITDLPPTLELKHPLGSLIRQVNLKSPTELYIETVLEVKAGIVNPEDRKYFNTMLRIYSEQSLIKFYGKISKSIKQVDKAIP</sequence>
<accession>E3BQA8</accession>
<dbReference type="STRING" id="796620.VIBC2010_13446"/>
<keyword evidence="1" id="KW-0732">Signal</keyword>
<dbReference type="AlphaFoldDB" id="E3BQA8"/>
<dbReference type="InterPro" id="IPR002931">
    <property type="entry name" value="Transglutaminase-like"/>
</dbReference>
<feature type="domain" description="DUF3857" evidence="3">
    <location>
        <begin position="85"/>
        <end position="215"/>
    </location>
</feature>
<evidence type="ECO:0000259" key="3">
    <source>
        <dbReference type="Pfam" id="PF12969"/>
    </source>
</evidence>
<evidence type="ECO:0008006" key="6">
    <source>
        <dbReference type="Google" id="ProtNLM"/>
    </source>
</evidence>
<dbReference type="Gene3D" id="2.60.40.3140">
    <property type="match status" value="1"/>
</dbReference>
<keyword evidence="5" id="KW-1185">Reference proteome</keyword>
<dbReference type="eggNOG" id="COG1305">
    <property type="taxonomic scope" value="Bacteria"/>
</dbReference>
<evidence type="ECO:0000313" key="4">
    <source>
        <dbReference type="EMBL" id="EFP94732.1"/>
    </source>
</evidence>
<evidence type="ECO:0000256" key="1">
    <source>
        <dbReference type="SAM" id="SignalP"/>
    </source>
</evidence>
<comment type="caution">
    <text evidence="4">The sequence shown here is derived from an EMBL/GenBank/DDBJ whole genome shotgun (WGS) entry which is preliminary data.</text>
</comment>
<evidence type="ECO:0000259" key="2">
    <source>
        <dbReference type="Pfam" id="PF01841"/>
    </source>
</evidence>
<dbReference type="RefSeq" id="WP_009603387.1">
    <property type="nucleotide sequence ID" value="NZ_AEIU01000120.1"/>
</dbReference>
<proteinExistence type="predicted"/>
<reference evidence="4 5" key="1">
    <citation type="journal article" date="2012" name="Int. J. Syst. Evol. Microbiol.">
        <title>Vibrio caribbeanicus sp. nov., isolated from the marine sponge Scleritoderma cyanea.</title>
        <authorList>
            <person name="Hoffmann M."/>
            <person name="Monday S.R."/>
            <person name="Allard M.W."/>
            <person name="Strain E.A."/>
            <person name="Whittaker P."/>
            <person name="Naum M."/>
            <person name="McCarthy P.J."/>
            <person name="Lopez J.V."/>
            <person name="Fischer M."/>
            <person name="Brown E.W."/>
        </authorList>
    </citation>
    <scope>NUCLEOTIDE SEQUENCE [LARGE SCALE GENOMIC DNA]</scope>
    <source>
        <strain evidence="4 5">ATCC BAA-2122</strain>
    </source>
</reference>
<feature type="domain" description="Transglutaminase-like" evidence="2">
    <location>
        <begin position="275"/>
        <end position="341"/>
    </location>
</feature>
<feature type="signal peptide" evidence="1">
    <location>
        <begin position="1"/>
        <end position="22"/>
    </location>
</feature>
<organism evidence="4 5">
    <name type="scientific">Vibrio caribbeanicus ATCC BAA-2122</name>
    <dbReference type="NCBI Taxonomy" id="796620"/>
    <lineage>
        <taxon>Bacteria</taxon>
        <taxon>Pseudomonadati</taxon>
        <taxon>Pseudomonadota</taxon>
        <taxon>Gammaproteobacteria</taxon>
        <taxon>Vibrionales</taxon>
        <taxon>Vibrionaceae</taxon>
        <taxon>Vibrio</taxon>
    </lineage>
</organism>
<evidence type="ECO:0000313" key="5">
    <source>
        <dbReference type="Proteomes" id="UP000002943"/>
    </source>
</evidence>
<name>E3BQA8_9VIBR</name>
<dbReference type="EMBL" id="AEIU01000120">
    <property type="protein sequence ID" value="EFP94732.1"/>
    <property type="molecule type" value="Genomic_DNA"/>
</dbReference>
<dbReference type="InterPro" id="IPR038765">
    <property type="entry name" value="Papain-like_cys_pep_sf"/>
</dbReference>
<feature type="chain" id="PRO_5003167571" description="DUF3857 domain-containing protein" evidence="1">
    <location>
        <begin position="23"/>
        <end position="644"/>
    </location>
</feature>
<dbReference type="OrthoDB" id="8595007at2"/>